<dbReference type="PANTHER" id="PTHR22617">
    <property type="entry name" value="CHEMOTAXIS SENSOR HISTIDINE KINASE-RELATED"/>
    <property type="match status" value="1"/>
</dbReference>
<dbReference type="PANTHER" id="PTHR22617:SF23">
    <property type="entry name" value="CHEMOTAXIS PROTEIN CHEW"/>
    <property type="match status" value="1"/>
</dbReference>
<dbReference type="RefSeq" id="WP_214160151.1">
    <property type="nucleotide sequence ID" value="NZ_JAHBAY010000018.1"/>
</dbReference>
<evidence type="ECO:0000259" key="1">
    <source>
        <dbReference type="PROSITE" id="PS50851"/>
    </source>
</evidence>
<dbReference type="InterPro" id="IPR039315">
    <property type="entry name" value="CheW"/>
</dbReference>
<name>A0ABS5TS38_9ACTN</name>
<dbReference type="InterPro" id="IPR002545">
    <property type="entry name" value="CheW-lke_dom"/>
</dbReference>
<dbReference type="Proteomes" id="UP001197247">
    <property type="component" value="Unassembled WGS sequence"/>
</dbReference>
<keyword evidence="3" id="KW-1185">Reference proteome</keyword>
<dbReference type="EMBL" id="JAHBAY010000018">
    <property type="protein sequence ID" value="MBT0773614.1"/>
    <property type="molecule type" value="Genomic_DNA"/>
</dbReference>
<dbReference type="Gene3D" id="2.30.30.40">
    <property type="entry name" value="SH3 Domains"/>
    <property type="match status" value="1"/>
</dbReference>
<comment type="caution">
    <text evidence="2">The sequence shown here is derived from an EMBL/GenBank/DDBJ whole genome shotgun (WGS) entry which is preliminary data.</text>
</comment>
<reference evidence="2 3" key="1">
    <citation type="submission" date="2021-05" db="EMBL/GenBank/DDBJ databases">
        <title>Kineosporia and Streptomyces sp. nov. two new marine actinobacteria isolated from Coral.</title>
        <authorList>
            <person name="Buangrab K."/>
            <person name="Sutthacheep M."/>
            <person name="Yeemin T."/>
            <person name="Harunari E."/>
            <person name="Igarashi Y."/>
            <person name="Kanchanasin P."/>
            <person name="Tanasupawat S."/>
            <person name="Phongsopitanun W."/>
        </authorList>
    </citation>
    <scope>NUCLEOTIDE SEQUENCE [LARGE SCALE GENOMIC DNA]</scope>
    <source>
        <strain evidence="2 3">J2-2</strain>
    </source>
</reference>
<dbReference type="Pfam" id="PF01584">
    <property type="entry name" value="CheW"/>
    <property type="match status" value="1"/>
</dbReference>
<organism evidence="2 3">
    <name type="scientific">Kineosporia corallincola</name>
    <dbReference type="NCBI Taxonomy" id="2835133"/>
    <lineage>
        <taxon>Bacteria</taxon>
        <taxon>Bacillati</taxon>
        <taxon>Actinomycetota</taxon>
        <taxon>Actinomycetes</taxon>
        <taxon>Kineosporiales</taxon>
        <taxon>Kineosporiaceae</taxon>
        <taxon>Kineosporia</taxon>
    </lineage>
</organism>
<proteinExistence type="predicted"/>
<dbReference type="SMART" id="SM00260">
    <property type="entry name" value="CheW"/>
    <property type="match status" value="1"/>
</dbReference>
<protein>
    <submittedName>
        <fullName evidence="2">Chemotaxis protein CheW</fullName>
    </submittedName>
</protein>
<gene>
    <name evidence="2" type="ORF">KIH74_32015</name>
</gene>
<evidence type="ECO:0000313" key="3">
    <source>
        <dbReference type="Proteomes" id="UP001197247"/>
    </source>
</evidence>
<dbReference type="SUPFAM" id="SSF50341">
    <property type="entry name" value="CheW-like"/>
    <property type="match status" value="1"/>
</dbReference>
<feature type="domain" description="CheW-like" evidence="1">
    <location>
        <begin position="35"/>
        <end position="158"/>
    </location>
</feature>
<evidence type="ECO:0000313" key="2">
    <source>
        <dbReference type="EMBL" id="MBT0773614.1"/>
    </source>
</evidence>
<sequence>MITDERVELSHRARLMREEFDTGFAEMPGQVVADTEDVLLVRIGDEERVVPLGEVAGVAARPLITAVPTTQPAMIGLISDRGNVTAVWDLGQLLGLPAENPRWLVIPAIEKSVAFTFDHFAGFLRVEQEQIADDQRLSLAGLVETIRELAGTGSRGTT</sequence>
<dbReference type="Gene3D" id="2.40.50.180">
    <property type="entry name" value="CheA-289, Domain 4"/>
    <property type="match status" value="1"/>
</dbReference>
<dbReference type="InterPro" id="IPR036061">
    <property type="entry name" value="CheW-like_dom_sf"/>
</dbReference>
<dbReference type="PROSITE" id="PS50851">
    <property type="entry name" value="CHEW"/>
    <property type="match status" value="1"/>
</dbReference>
<accession>A0ABS5TS38</accession>